<evidence type="ECO:0000256" key="5">
    <source>
        <dbReference type="SAM" id="MobiDB-lite"/>
    </source>
</evidence>
<evidence type="ECO:0000256" key="4">
    <source>
        <dbReference type="ARBA" id="ARBA00023136"/>
    </source>
</evidence>
<proteinExistence type="predicted"/>
<gene>
    <name evidence="7" type="ORF">C2857_000512</name>
</gene>
<keyword evidence="3 6" id="KW-1133">Transmembrane helix</keyword>
<keyword evidence="4 6" id="KW-0472">Membrane</keyword>
<reference evidence="7 8" key="1">
    <citation type="journal article" date="2018" name="PLoS Genet.">
        <title>Repeat elements organise 3D genome structure and mediate transcription in the filamentous fungus Epichloe festucae.</title>
        <authorList>
            <person name="Winter D.J."/>
            <person name="Ganley A.R.D."/>
            <person name="Young C.A."/>
            <person name="Liachko I."/>
            <person name="Schardl C.L."/>
            <person name="Dupont P.Y."/>
            <person name="Berry D."/>
            <person name="Ram A."/>
            <person name="Scott B."/>
            <person name="Cox M.P."/>
        </authorList>
    </citation>
    <scope>NUCLEOTIDE SEQUENCE [LARGE SCALE GENOMIC DNA]</scope>
    <source>
        <strain evidence="7 8">Fl1</strain>
    </source>
</reference>
<feature type="transmembrane region" description="Helical" evidence="6">
    <location>
        <begin position="110"/>
        <end position="136"/>
    </location>
</feature>
<name>A0A7S9KRB9_EPIFF</name>
<dbReference type="SUPFAM" id="SSF57850">
    <property type="entry name" value="RING/U-box"/>
    <property type="match status" value="1"/>
</dbReference>
<dbReference type="Gene3D" id="3.30.40.10">
    <property type="entry name" value="Zinc/RING finger domain, C3HC4 (zinc finger)"/>
    <property type="match status" value="1"/>
</dbReference>
<accession>A0A7S9KRB9</accession>
<feature type="region of interest" description="Disordered" evidence="5">
    <location>
        <begin position="369"/>
        <end position="395"/>
    </location>
</feature>
<evidence type="ECO:0000256" key="3">
    <source>
        <dbReference type="ARBA" id="ARBA00022989"/>
    </source>
</evidence>
<dbReference type="InterPro" id="IPR013083">
    <property type="entry name" value="Znf_RING/FYVE/PHD"/>
</dbReference>
<evidence type="ECO:0000256" key="2">
    <source>
        <dbReference type="ARBA" id="ARBA00022692"/>
    </source>
</evidence>
<evidence type="ECO:0000256" key="6">
    <source>
        <dbReference type="SAM" id="Phobius"/>
    </source>
</evidence>
<dbReference type="Proteomes" id="UP000594364">
    <property type="component" value="Chromosome 3"/>
</dbReference>
<keyword evidence="8" id="KW-1185">Reference proteome</keyword>
<organism evidence="7 8">
    <name type="scientific">Epichloe festucae (strain Fl1)</name>
    <dbReference type="NCBI Taxonomy" id="877507"/>
    <lineage>
        <taxon>Eukaryota</taxon>
        <taxon>Fungi</taxon>
        <taxon>Dikarya</taxon>
        <taxon>Ascomycota</taxon>
        <taxon>Pezizomycotina</taxon>
        <taxon>Sordariomycetes</taxon>
        <taxon>Hypocreomycetidae</taxon>
        <taxon>Hypocreales</taxon>
        <taxon>Clavicipitaceae</taxon>
        <taxon>Epichloe</taxon>
    </lineage>
</organism>
<protein>
    <recommendedName>
        <fullName evidence="9">RING-CH-type domain-containing protein</fullName>
    </recommendedName>
</protein>
<feature type="region of interest" description="Disordered" evidence="5">
    <location>
        <begin position="429"/>
        <end position="451"/>
    </location>
</feature>
<dbReference type="AlphaFoldDB" id="A0A7S9KRB9"/>
<dbReference type="PANTHER" id="PTHR46283">
    <property type="entry name" value="E3 UBIQUITIN-PROTEIN LIGASE MARCH5"/>
    <property type="match status" value="1"/>
</dbReference>
<keyword evidence="2 6" id="KW-0812">Transmembrane</keyword>
<evidence type="ECO:0000313" key="8">
    <source>
        <dbReference type="Proteomes" id="UP000594364"/>
    </source>
</evidence>
<evidence type="ECO:0000256" key="1">
    <source>
        <dbReference type="ARBA" id="ARBA00004141"/>
    </source>
</evidence>
<sequence length="557" mass="61482">MASEDKETTLPLEILKPVKMERPADAPRRCFICLTDEDPSDTPDSWVDPCPCTLEAHQDCMLSWVLDCERRSKPLVCPVCKSAIEMEGPRDLLVAFNDLVQKRYTKITPYIILTGVSMGLQFSLQMYGALALWSFAGKNTMMRFLLGPDMIIDAQNGGGVRFIRERIWSSLVMMNVAPTLLFGQFFPSLSNKIFLPTASLYGMYQIMHDDTFFSWPPSPQLAMTVFPYVRSVYNNLWREFVLPYETKLNWQILGLPPATPNDDARQNADRRRQAQHNVEGGLVVLLQNLLDALDPIDDDDDDDDDLQIDDVDRIELMDGEAGNDGDEQGGEFILALRRGQVGHAEGDVNGAGEGAGEAAEGNIGHVEMEPGEADENAGHHPGQGEWQDEGGLNIEFQGHGGYLVQEEVPEPLPALGEGQEQEIERAVAANDGQEEDQHEAPQAPPARGMGVGGLLSSVSNSVVSALILPGVSFAMGEALRLVLPKAWTASASRTPWTLYAGPGGRPGLLQQQWGRSLIGGCLFVVLKDAIRVYAKSWRVAAIRNRRVKNVDRKRREK</sequence>
<dbReference type="OrthoDB" id="5817083at2759"/>
<dbReference type="EMBL" id="CP031387">
    <property type="protein sequence ID" value="QPG98960.1"/>
    <property type="molecule type" value="Genomic_DNA"/>
</dbReference>
<evidence type="ECO:0008006" key="9">
    <source>
        <dbReference type="Google" id="ProtNLM"/>
    </source>
</evidence>
<comment type="subcellular location">
    <subcellularLocation>
        <location evidence="1">Membrane</location>
        <topology evidence="1">Multi-pass membrane protein</topology>
    </subcellularLocation>
</comment>
<dbReference type="GO" id="GO:0016020">
    <property type="term" value="C:membrane"/>
    <property type="evidence" value="ECO:0007669"/>
    <property type="project" value="UniProtKB-SubCell"/>
</dbReference>
<evidence type="ECO:0000313" key="7">
    <source>
        <dbReference type="EMBL" id="QPG98960.1"/>
    </source>
</evidence>